<evidence type="ECO:0000313" key="2">
    <source>
        <dbReference type="EMBL" id="GGY56326.1"/>
    </source>
</evidence>
<protein>
    <submittedName>
        <fullName evidence="2">Uncharacterized protein</fullName>
    </submittedName>
</protein>
<sequence length="51" mass="5793">MAPVVTPAPPIPPLPLRAEAPPNFTEGHRTWVPILRSQRYAWRFAAYSTTY</sequence>
<name>A0ABQ3AKV3_9ACTN</name>
<reference evidence="3" key="1">
    <citation type="journal article" date="2019" name="Int. J. Syst. Evol. Microbiol.">
        <title>The Global Catalogue of Microorganisms (GCM) 10K type strain sequencing project: providing services to taxonomists for standard genome sequencing and annotation.</title>
        <authorList>
            <consortium name="The Broad Institute Genomics Platform"/>
            <consortium name="The Broad Institute Genome Sequencing Center for Infectious Disease"/>
            <person name="Wu L."/>
            <person name="Ma J."/>
        </authorList>
    </citation>
    <scope>NUCLEOTIDE SEQUENCE [LARGE SCALE GENOMIC DNA]</scope>
    <source>
        <strain evidence="3">JCM 4594</strain>
    </source>
</reference>
<accession>A0ABQ3AKV3</accession>
<evidence type="ECO:0000313" key="3">
    <source>
        <dbReference type="Proteomes" id="UP000600946"/>
    </source>
</evidence>
<organism evidence="2 3">
    <name type="scientific">Streptomyces xanthochromogenes</name>
    <dbReference type="NCBI Taxonomy" id="67384"/>
    <lineage>
        <taxon>Bacteria</taxon>
        <taxon>Bacillati</taxon>
        <taxon>Actinomycetota</taxon>
        <taxon>Actinomycetes</taxon>
        <taxon>Kitasatosporales</taxon>
        <taxon>Streptomycetaceae</taxon>
        <taxon>Streptomyces</taxon>
    </lineage>
</organism>
<feature type="region of interest" description="Disordered" evidence="1">
    <location>
        <begin position="1"/>
        <end position="24"/>
    </location>
</feature>
<comment type="caution">
    <text evidence="2">The sequence shown here is derived from an EMBL/GenBank/DDBJ whole genome shotgun (WGS) entry which is preliminary data.</text>
</comment>
<dbReference type="EMBL" id="BMUU01000012">
    <property type="protein sequence ID" value="GGY56326.1"/>
    <property type="molecule type" value="Genomic_DNA"/>
</dbReference>
<proteinExistence type="predicted"/>
<gene>
    <name evidence="2" type="ORF">GCM10010326_58530</name>
</gene>
<evidence type="ECO:0000256" key="1">
    <source>
        <dbReference type="SAM" id="MobiDB-lite"/>
    </source>
</evidence>
<feature type="compositionally biased region" description="Pro residues" evidence="1">
    <location>
        <begin position="1"/>
        <end position="15"/>
    </location>
</feature>
<keyword evidence="3" id="KW-1185">Reference proteome</keyword>
<dbReference type="Proteomes" id="UP000600946">
    <property type="component" value="Unassembled WGS sequence"/>
</dbReference>